<evidence type="ECO:0000313" key="2">
    <source>
        <dbReference type="Proteomes" id="UP000468766"/>
    </source>
</evidence>
<proteinExistence type="predicted"/>
<dbReference type="Proteomes" id="UP000468766">
    <property type="component" value="Unassembled WGS sequence"/>
</dbReference>
<gene>
    <name evidence="1" type="ORF">F9B85_13780</name>
</gene>
<accession>A0A6I0EZF3</accession>
<comment type="caution">
    <text evidence="1">The sequence shown here is derived from an EMBL/GenBank/DDBJ whole genome shotgun (WGS) entry which is preliminary data.</text>
</comment>
<evidence type="ECO:0000313" key="1">
    <source>
        <dbReference type="EMBL" id="KAB2950893.1"/>
    </source>
</evidence>
<dbReference type="EMBL" id="WBXO01000019">
    <property type="protein sequence ID" value="KAB2950893.1"/>
    <property type="molecule type" value="Genomic_DNA"/>
</dbReference>
<dbReference type="RefSeq" id="WP_151621794.1">
    <property type="nucleotide sequence ID" value="NZ_WBXO01000019.1"/>
</dbReference>
<dbReference type="AlphaFoldDB" id="A0A6I0EZF3"/>
<sequence length="112" mass="12753">MKNIDITEPNNPIHKKIIGCKPKMPGLEIAGKFFRELRWNMKKYIFQFSINGQVTIEDDNEKAAMERFKKIAEGKLLEISDGHMLSGKCVGIYNDDGSILTESISSLDYQKV</sequence>
<organism evidence="1 2">
    <name type="scientific">Heliorestis acidaminivorans</name>
    <dbReference type="NCBI Taxonomy" id="553427"/>
    <lineage>
        <taxon>Bacteria</taxon>
        <taxon>Bacillati</taxon>
        <taxon>Bacillota</taxon>
        <taxon>Clostridia</taxon>
        <taxon>Eubacteriales</taxon>
        <taxon>Heliobacteriaceae</taxon>
        <taxon>Heliorestis</taxon>
    </lineage>
</organism>
<protein>
    <submittedName>
        <fullName evidence="1">Uncharacterized protein</fullName>
    </submittedName>
</protein>
<name>A0A6I0EZF3_9FIRM</name>
<reference evidence="1 2" key="1">
    <citation type="submission" date="2019-10" db="EMBL/GenBank/DDBJ databases">
        <title>Whole-genome sequence of the extremophile Heliorestis acidaminivorans DSM 24790.</title>
        <authorList>
            <person name="Kyndt J.A."/>
            <person name="Meyer T.E."/>
        </authorList>
    </citation>
    <scope>NUCLEOTIDE SEQUENCE [LARGE SCALE GENOMIC DNA]</scope>
    <source>
        <strain evidence="1 2">DSM 24790</strain>
    </source>
</reference>
<keyword evidence="2" id="KW-1185">Reference proteome</keyword>